<dbReference type="CDD" id="cd10918">
    <property type="entry name" value="CE4_NodB_like_5s_6s"/>
    <property type="match status" value="1"/>
</dbReference>
<evidence type="ECO:0000313" key="5">
    <source>
        <dbReference type="Proteomes" id="UP000179047"/>
    </source>
</evidence>
<protein>
    <recommendedName>
        <fullName evidence="3">NodB homology domain-containing protein</fullName>
    </recommendedName>
</protein>
<dbReference type="SUPFAM" id="SSF88713">
    <property type="entry name" value="Glycoside hydrolase/deacetylase"/>
    <property type="match status" value="1"/>
</dbReference>
<dbReference type="PANTHER" id="PTHR34216">
    <property type="match status" value="1"/>
</dbReference>
<comment type="caution">
    <text evidence="4">The sequence shown here is derived from an EMBL/GenBank/DDBJ whole genome shotgun (WGS) entry which is preliminary data.</text>
</comment>
<feature type="domain" description="NodB homology" evidence="3">
    <location>
        <begin position="76"/>
        <end position="247"/>
    </location>
</feature>
<reference evidence="4 5" key="1">
    <citation type="journal article" date="2016" name="Nat. Commun.">
        <title>Thousands of microbial genomes shed light on interconnected biogeochemical processes in an aquifer system.</title>
        <authorList>
            <person name="Anantharaman K."/>
            <person name="Brown C.T."/>
            <person name="Hug L.A."/>
            <person name="Sharon I."/>
            <person name="Castelle C.J."/>
            <person name="Probst A.J."/>
            <person name="Thomas B.C."/>
            <person name="Singh A."/>
            <person name="Wilkins M.J."/>
            <person name="Karaoz U."/>
            <person name="Brodie E.L."/>
            <person name="Williams K.H."/>
            <person name="Hubbard S.S."/>
            <person name="Banfield J.F."/>
        </authorList>
    </citation>
    <scope>NUCLEOTIDE SEQUENCE [LARGE SCALE GENOMIC DNA]</scope>
</reference>
<evidence type="ECO:0000256" key="1">
    <source>
        <dbReference type="ARBA" id="ARBA00004613"/>
    </source>
</evidence>
<dbReference type="Gene3D" id="3.20.20.370">
    <property type="entry name" value="Glycoside hydrolase/deacetylase"/>
    <property type="match status" value="1"/>
</dbReference>
<gene>
    <name evidence="4" type="ORF">A3A33_01470</name>
</gene>
<accession>A0A1F8GX45</accession>
<proteinExistence type="predicted"/>
<dbReference type="PROSITE" id="PS51677">
    <property type="entry name" value="NODB"/>
    <property type="match status" value="1"/>
</dbReference>
<comment type="subcellular location">
    <subcellularLocation>
        <location evidence="1">Secreted</location>
    </subcellularLocation>
</comment>
<dbReference type="GO" id="GO:0005975">
    <property type="term" value="P:carbohydrate metabolic process"/>
    <property type="evidence" value="ECO:0007669"/>
    <property type="project" value="InterPro"/>
</dbReference>
<dbReference type="InterPro" id="IPR002509">
    <property type="entry name" value="NODB_dom"/>
</dbReference>
<dbReference type="AlphaFoldDB" id="A0A1F8GX45"/>
<dbReference type="GO" id="GO:0016810">
    <property type="term" value="F:hydrolase activity, acting on carbon-nitrogen (but not peptide) bonds"/>
    <property type="evidence" value="ECO:0007669"/>
    <property type="project" value="InterPro"/>
</dbReference>
<organism evidence="4 5">
    <name type="scientific">Candidatus Yanofskybacteria bacterium RIFCSPLOWO2_01_FULL_49_25</name>
    <dbReference type="NCBI Taxonomy" id="1802701"/>
    <lineage>
        <taxon>Bacteria</taxon>
        <taxon>Candidatus Yanofskyibacteriota</taxon>
    </lineage>
</organism>
<dbReference type="STRING" id="1802701.A3A33_01470"/>
<dbReference type="InterPro" id="IPR011330">
    <property type="entry name" value="Glyco_hydro/deAcase_b/a-brl"/>
</dbReference>
<dbReference type="Proteomes" id="UP000179047">
    <property type="component" value="Unassembled WGS sequence"/>
</dbReference>
<evidence type="ECO:0000256" key="2">
    <source>
        <dbReference type="ARBA" id="ARBA00022729"/>
    </source>
</evidence>
<name>A0A1F8GX45_9BACT</name>
<evidence type="ECO:0000259" key="3">
    <source>
        <dbReference type="PROSITE" id="PS51677"/>
    </source>
</evidence>
<dbReference type="InterPro" id="IPR051398">
    <property type="entry name" value="Polysacch_Deacetylase"/>
</dbReference>
<dbReference type="EMBL" id="MGKP01000001">
    <property type="protein sequence ID" value="OGN29973.1"/>
    <property type="molecule type" value="Genomic_DNA"/>
</dbReference>
<sequence length="247" mass="28212">MKKILKEIIYAGKRILPSRGASVLMYHSVGDNKEFFTVPSSVFEHEIKYLADHRYHIIPLSQLVALLKERKPIPTRTVVLTFDDGYADNYSEVFPILQRYHVPASIFIATSFVGGARMVRRETLPMLSWEQIREMKDSGLIEFFPHTHTHPKLTKISSAEAEQEIRESYDMLAKQLQVPQQVFAYPYGFFNAEVVDQVKSAGFHGACTVQSGIVTVETNPFCIPRNSIDSHVTFSMFKGIIQRGRIR</sequence>
<evidence type="ECO:0000313" key="4">
    <source>
        <dbReference type="EMBL" id="OGN29973.1"/>
    </source>
</evidence>
<dbReference type="Pfam" id="PF01522">
    <property type="entry name" value="Polysacc_deac_1"/>
    <property type="match status" value="1"/>
</dbReference>
<dbReference type="GO" id="GO:0005576">
    <property type="term" value="C:extracellular region"/>
    <property type="evidence" value="ECO:0007669"/>
    <property type="project" value="UniProtKB-SubCell"/>
</dbReference>
<dbReference type="PANTHER" id="PTHR34216:SF3">
    <property type="entry name" value="POLY-BETA-1,6-N-ACETYL-D-GLUCOSAMINE N-DEACETYLASE"/>
    <property type="match status" value="1"/>
</dbReference>
<keyword evidence="2" id="KW-0732">Signal</keyword>